<dbReference type="RefSeq" id="WP_171258502.1">
    <property type="nucleotide sequence ID" value="NZ_FMYL01000001.1"/>
</dbReference>
<organism evidence="1 2">
    <name type="scientific">Acinetobacter boissieri</name>
    <dbReference type="NCBI Taxonomy" id="1219383"/>
    <lineage>
        <taxon>Bacteria</taxon>
        <taxon>Pseudomonadati</taxon>
        <taxon>Pseudomonadota</taxon>
        <taxon>Gammaproteobacteria</taxon>
        <taxon>Moraxellales</taxon>
        <taxon>Moraxellaceae</taxon>
        <taxon>Acinetobacter</taxon>
    </lineage>
</organism>
<dbReference type="GO" id="GO:0016020">
    <property type="term" value="C:membrane"/>
    <property type="evidence" value="ECO:0007669"/>
    <property type="project" value="GOC"/>
</dbReference>
<gene>
    <name evidence="1" type="ORF">SAMN05421733_10128</name>
</gene>
<dbReference type="STRING" id="1219383.SAMN05421733_10128"/>
<evidence type="ECO:0000313" key="2">
    <source>
        <dbReference type="Proteomes" id="UP000242501"/>
    </source>
</evidence>
<name>A0A1G6GFU4_9GAMM</name>
<dbReference type="SUPFAM" id="SSF53448">
    <property type="entry name" value="Nucleotide-diphospho-sugar transferases"/>
    <property type="match status" value="1"/>
</dbReference>
<dbReference type="Proteomes" id="UP000242501">
    <property type="component" value="Unassembled WGS sequence"/>
</dbReference>
<protein>
    <submittedName>
        <fullName evidence="1">Capsular polysaccharide synthesis protein</fullName>
    </submittedName>
</protein>
<dbReference type="Pfam" id="PF05704">
    <property type="entry name" value="Caps_synth"/>
    <property type="match status" value="1"/>
</dbReference>
<dbReference type="GO" id="GO:0000030">
    <property type="term" value="F:mannosyltransferase activity"/>
    <property type="evidence" value="ECO:0007669"/>
    <property type="project" value="TreeGrafter"/>
</dbReference>
<dbReference type="Gene3D" id="3.90.550.20">
    <property type="match status" value="1"/>
</dbReference>
<dbReference type="InterPro" id="IPR051706">
    <property type="entry name" value="Glycosyltransferase_domain"/>
</dbReference>
<keyword evidence="2" id="KW-1185">Reference proteome</keyword>
<dbReference type="PANTHER" id="PTHR32385:SF15">
    <property type="entry name" value="INOSITOL PHOSPHOCERAMIDE MANNOSYLTRANSFERASE 1"/>
    <property type="match status" value="1"/>
</dbReference>
<evidence type="ECO:0000313" key="1">
    <source>
        <dbReference type="EMBL" id="SDB80892.1"/>
    </source>
</evidence>
<dbReference type="EMBL" id="FMYL01000001">
    <property type="protein sequence ID" value="SDB80892.1"/>
    <property type="molecule type" value="Genomic_DNA"/>
</dbReference>
<dbReference type="PANTHER" id="PTHR32385">
    <property type="entry name" value="MANNOSYL PHOSPHORYLINOSITOL CERAMIDE SYNTHASE"/>
    <property type="match status" value="1"/>
</dbReference>
<accession>A0A1G6GFU4</accession>
<proteinExistence type="predicted"/>
<dbReference type="InterPro" id="IPR029044">
    <property type="entry name" value="Nucleotide-diphossugar_trans"/>
</dbReference>
<dbReference type="AlphaFoldDB" id="A0A1G6GFU4"/>
<dbReference type="GO" id="GO:0051999">
    <property type="term" value="P:mannosyl-inositol phosphorylceramide biosynthetic process"/>
    <property type="evidence" value="ECO:0007669"/>
    <property type="project" value="TreeGrafter"/>
</dbReference>
<dbReference type="InterPro" id="IPR008441">
    <property type="entry name" value="AfumC-like_glycosyl_Trfase"/>
</dbReference>
<sequence>MRKSLERKNDIYVKKHVAQAWGHFIDYDDEGLFNHCDITAKKVLPTQKIIWQYWGQGFSGQALPEVVQLCIDSVDKYKQDYTIIRLDDETIHDYLDFPSFVLEKRQNGVYKYAFFADLLRLALLNAYGGVWLDATILLTQKIPPSILQQEIFFYQRSEHALDKKQWQKMNDAYFGWSDSHHVNVLNSIIVAKRDNPLIRKCLVLLLKFWETQESIPHYFFFQILFDVLKQRGEVNMLDLDDTLPHLLLRLIKTGYFNQSKLADVLSQSHMHKMTYFKESCAPSYYEYLKT</sequence>
<reference evidence="2" key="1">
    <citation type="submission" date="2016-09" db="EMBL/GenBank/DDBJ databases">
        <authorList>
            <person name="Varghese N."/>
            <person name="Submissions S."/>
        </authorList>
    </citation>
    <scope>NUCLEOTIDE SEQUENCE [LARGE SCALE GENOMIC DNA]</scope>
    <source>
        <strain evidence="2">ANC 4422</strain>
    </source>
</reference>